<dbReference type="PRINTS" id="PR00344">
    <property type="entry name" value="BCTRLSENSOR"/>
</dbReference>
<evidence type="ECO:0000313" key="8">
    <source>
        <dbReference type="EMBL" id="MBT1703900.1"/>
    </source>
</evidence>
<keyword evidence="5" id="KW-0175">Coiled coil</keyword>
<dbReference type="InterPro" id="IPR036097">
    <property type="entry name" value="HisK_dim/P_sf"/>
</dbReference>
<dbReference type="InterPro" id="IPR050351">
    <property type="entry name" value="BphY/WalK/GraS-like"/>
</dbReference>
<feature type="transmembrane region" description="Helical" evidence="6">
    <location>
        <begin position="52"/>
        <end position="69"/>
    </location>
</feature>
<keyword evidence="9" id="KW-1185">Reference proteome</keyword>
<protein>
    <recommendedName>
        <fullName evidence="2">histidine kinase</fullName>
        <ecNumber evidence="2">2.7.13.3</ecNumber>
    </recommendedName>
</protein>
<dbReference type="Gene3D" id="1.10.287.130">
    <property type="match status" value="1"/>
</dbReference>
<feature type="domain" description="Histidine kinase" evidence="7">
    <location>
        <begin position="290"/>
        <end position="503"/>
    </location>
</feature>
<dbReference type="Proteomes" id="UP000772618">
    <property type="component" value="Unassembled WGS sequence"/>
</dbReference>
<dbReference type="InterPro" id="IPR004358">
    <property type="entry name" value="Sig_transdc_His_kin-like_C"/>
</dbReference>
<comment type="caution">
    <text evidence="8">The sequence shown here is derived from an EMBL/GenBank/DDBJ whole genome shotgun (WGS) entry which is preliminary data.</text>
</comment>
<keyword evidence="4" id="KW-0418">Kinase</keyword>
<feature type="transmembrane region" description="Helical" evidence="6">
    <location>
        <begin position="105"/>
        <end position="127"/>
    </location>
</feature>
<dbReference type="InterPro" id="IPR021866">
    <property type="entry name" value="SpoIIAA-like"/>
</dbReference>
<dbReference type="PANTHER" id="PTHR42878">
    <property type="entry name" value="TWO-COMPONENT HISTIDINE KINASE"/>
    <property type="match status" value="1"/>
</dbReference>
<keyword evidence="6" id="KW-0812">Transmembrane</keyword>
<feature type="transmembrane region" description="Helical" evidence="6">
    <location>
        <begin position="173"/>
        <end position="192"/>
    </location>
</feature>
<keyword evidence="6" id="KW-0472">Membrane</keyword>
<feature type="coiled-coil region" evidence="5">
    <location>
        <begin position="193"/>
        <end position="265"/>
    </location>
</feature>
<dbReference type="EMBL" id="JAHESD010000022">
    <property type="protein sequence ID" value="MBT1703900.1"/>
    <property type="molecule type" value="Genomic_DNA"/>
</dbReference>
<dbReference type="Pfam" id="PF02518">
    <property type="entry name" value="HATPase_c"/>
    <property type="match status" value="1"/>
</dbReference>
<dbReference type="PROSITE" id="PS50109">
    <property type="entry name" value="HIS_KIN"/>
    <property type="match status" value="1"/>
</dbReference>
<evidence type="ECO:0000256" key="5">
    <source>
        <dbReference type="SAM" id="Coils"/>
    </source>
</evidence>
<feature type="transmembrane region" description="Helical" evidence="6">
    <location>
        <begin position="23"/>
        <end position="46"/>
    </location>
</feature>
<evidence type="ECO:0000256" key="6">
    <source>
        <dbReference type="SAM" id="Phobius"/>
    </source>
</evidence>
<dbReference type="Gene3D" id="3.30.565.10">
    <property type="entry name" value="Histidine kinase-like ATPase, C-terminal domain"/>
    <property type="match status" value="1"/>
</dbReference>
<dbReference type="PANTHER" id="PTHR42878:SF15">
    <property type="entry name" value="BACTERIOPHYTOCHROME"/>
    <property type="match status" value="1"/>
</dbReference>
<feature type="transmembrane region" description="Helical" evidence="6">
    <location>
        <begin position="134"/>
        <end position="153"/>
    </location>
</feature>
<dbReference type="EC" id="2.7.13.3" evidence="2"/>
<gene>
    <name evidence="8" type="ORF">KK060_11445</name>
</gene>
<organism evidence="8 9">
    <name type="scientific">Chryseosolibacter indicus</name>
    <dbReference type="NCBI Taxonomy" id="2782351"/>
    <lineage>
        <taxon>Bacteria</taxon>
        <taxon>Pseudomonadati</taxon>
        <taxon>Bacteroidota</taxon>
        <taxon>Cytophagia</taxon>
        <taxon>Cytophagales</taxon>
        <taxon>Chryseotaleaceae</taxon>
        <taxon>Chryseosolibacter</taxon>
    </lineage>
</organism>
<dbReference type="InterPro" id="IPR036890">
    <property type="entry name" value="HATPase_C_sf"/>
</dbReference>
<dbReference type="SUPFAM" id="SSF55874">
    <property type="entry name" value="ATPase domain of HSP90 chaperone/DNA topoisomerase II/histidine kinase"/>
    <property type="match status" value="1"/>
</dbReference>
<reference evidence="8 9" key="1">
    <citation type="submission" date="2021-05" db="EMBL/GenBank/DDBJ databases">
        <title>A Polyphasic approach of four new species of the genus Ohtaekwangia: Ohtaekwangia histidinii sp. nov., Ohtaekwangia cretensis sp. nov., Ohtaekwangia indiensis sp. nov., Ohtaekwangia reichenbachii sp. nov. from diverse environment.</title>
        <authorList>
            <person name="Octaviana S."/>
        </authorList>
    </citation>
    <scope>NUCLEOTIDE SEQUENCE [LARGE SCALE GENOMIC DNA]</scope>
    <source>
        <strain evidence="8 9">PWU20</strain>
    </source>
</reference>
<dbReference type="SMART" id="SM00387">
    <property type="entry name" value="HATPase_c"/>
    <property type="match status" value="1"/>
</dbReference>
<dbReference type="RefSeq" id="WP_254153861.1">
    <property type="nucleotide sequence ID" value="NZ_JAHESD010000022.1"/>
</dbReference>
<evidence type="ECO:0000256" key="2">
    <source>
        <dbReference type="ARBA" id="ARBA00012438"/>
    </source>
</evidence>
<keyword evidence="6" id="KW-1133">Transmembrane helix</keyword>
<evidence type="ECO:0000256" key="4">
    <source>
        <dbReference type="ARBA" id="ARBA00022777"/>
    </source>
</evidence>
<sequence>MAGIFSSANLAGKVPLEYERQVLIANIMAIILGFIVMGTLSVSYYMFGWLSALPYLMLVGLLCFSIPTITNRISHKAGRTLLCLIPIWFTIFLTLYSKLDSKTPLTYILYFDSRFVLMVAPILPGIIFRLEERVPLLLCLGSAALFLSFYDPIHELFGVGYYQQGFSEASYSYLNYVVCFAFTILLFGILMLRSIMERSERDLKAQYTQLQEKQKKIETQHEELLHHQEEMATSAEKLEDANQLISSQREELKKYNAALEALVEQKSFELLCANEELIKSNNELLQFSYTVSHNLRGPVARLLGLTRLMKVVEGMDEKKKMEELVLRSSEELDEILKDLSLIIDMRNDIHRVREKIALQEEWNKAVSLLGDNVKSVYQLSVDFSAAPYIYGIRSMVQSIFYNLLGNAIKYQSPERKLKIQVASFVYGDNDTVIEIRDNGLGIDLYRQKNNLFKLYKRFHAHVSGKGLGLYLVKTQLETMGGYITVDSEVDRGTTFRLLFKHPGDVARQVMYETDAIQLYYDANLNIIIIEWKREVTSEEYRETAHAFLSTLKTYQTRSWIADLRKQGNVSREDQLWFSLHIIPELVKYGLRKVAVLGGEAHDRSIYFKDDSASTIHFGCEIRVCESLNEAIAWLEGSNINIGEEVKM</sequence>
<evidence type="ECO:0000256" key="3">
    <source>
        <dbReference type="ARBA" id="ARBA00022679"/>
    </source>
</evidence>
<feature type="transmembrane region" description="Helical" evidence="6">
    <location>
        <begin position="81"/>
        <end position="99"/>
    </location>
</feature>
<comment type="catalytic activity">
    <reaction evidence="1">
        <text>ATP + protein L-histidine = ADP + protein N-phospho-L-histidine.</text>
        <dbReference type="EC" id="2.7.13.3"/>
    </reaction>
</comment>
<proteinExistence type="predicted"/>
<dbReference type="InterPro" id="IPR005467">
    <property type="entry name" value="His_kinase_dom"/>
</dbReference>
<accession>A0ABS5VR27</accession>
<dbReference type="InterPro" id="IPR003594">
    <property type="entry name" value="HATPase_dom"/>
</dbReference>
<keyword evidence="3" id="KW-0808">Transferase</keyword>
<name>A0ABS5VR27_9BACT</name>
<evidence type="ECO:0000256" key="1">
    <source>
        <dbReference type="ARBA" id="ARBA00000085"/>
    </source>
</evidence>
<dbReference type="Pfam" id="PF11964">
    <property type="entry name" value="SpoIIAA-like"/>
    <property type="match status" value="1"/>
</dbReference>
<evidence type="ECO:0000313" key="9">
    <source>
        <dbReference type="Proteomes" id="UP000772618"/>
    </source>
</evidence>
<dbReference type="SUPFAM" id="SSF47384">
    <property type="entry name" value="Homodimeric domain of signal transducing histidine kinase"/>
    <property type="match status" value="1"/>
</dbReference>
<evidence type="ECO:0000259" key="7">
    <source>
        <dbReference type="PROSITE" id="PS50109"/>
    </source>
</evidence>